<name>A0A4Q1QZR1_9ACTN</name>
<organism evidence="2 3">
    <name type="scientific">Streptomyces sioyaensis</name>
    <dbReference type="NCBI Taxonomy" id="67364"/>
    <lineage>
        <taxon>Bacteria</taxon>
        <taxon>Bacillati</taxon>
        <taxon>Actinomycetota</taxon>
        <taxon>Actinomycetes</taxon>
        <taxon>Kitasatosporales</taxon>
        <taxon>Streptomycetaceae</taxon>
        <taxon>Streptomyces</taxon>
    </lineage>
</organism>
<feature type="region of interest" description="Disordered" evidence="1">
    <location>
        <begin position="35"/>
        <end position="102"/>
    </location>
</feature>
<gene>
    <name evidence="2" type="ORF">EST54_10090</name>
</gene>
<evidence type="ECO:0000256" key="1">
    <source>
        <dbReference type="SAM" id="MobiDB-lite"/>
    </source>
</evidence>
<proteinExistence type="predicted"/>
<dbReference type="EMBL" id="SDIF01000020">
    <property type="protein sequence ID" value="RXS68105.1"/>
    <property type="molecule type" value="Genomic_DNA"/>
</dbReference>
<accession>A0A4Q1QZR1</accession>
<evidence type="ECO:0000313" key="3">
    <source>
        <dbReference type="Proteomes" id="UP000289482"/>
    </source>
</evidence>
<feature type="compositionally biased region" description="Basic residues" evidence="1">
    <location>
        <begin position="40"/>
        <end position="50"/>
    </location>
</feature>
<dbReference type="Proteomes" id="UP000289482">
    <property type="component" value="Unassembled WGS sequence"/>
</dbReference>
<protein>
    <submittedName>
        <fullName evidence="2">Uncharacterized protein</fullName>
    </submittedName>
</protein>
<keyword evidence="3" id="KW-1185">Reference proteome</keyword>
<sequence>MNLITCDAGRVTRRLGTGGACGRSRIPFAHCHRSVGGFRRPARSSGRHPRGGCGPTGHSGRPPVPPSPPGRSARRRRPGRLRNRRLRAGRLRRRSGAWLLAG</sequence>
<dbReference type="AlphaFoldDB" id="A0A4Q1QZR1"/>
<evidence type="ECO:0000313" key="2">
    <source>
        <dbReference type="EMBL" id="RXS68105.1"/>
    </source>
</evidence>
<reference evidence="2 3" key="1">
    <citation type="submission" date="2019-01" db="EMBL/GenBank/DDBJ databases">
        <title>Draft genome sequences of the type strain Streptomyces sioyaensis DSM 40032 and its novel strain, TM32, a thermotolerant antibiotics-producing actinobacterium.</title>
        <authorList>
            <person name="Nakaew N."/>
            <person name="Lumyong S."/>
            <person name="Sloan W.T."/>
            <person name="Sungthong R."/>
        </authorList>
    </citation>
    <scope>NUCLEOTIDE SEQUENCE [LARGE SCALE GENOMIC DNA]</scope>
    <source>
        <strain evidence="2 3">DSM 40032</strain>
    </source>
</reference>
<comment type="caution">
    <text evidence="2">The sequence shown here is derived from an EMBL/GenBank/DDBJ whole genome shotgun (WGS) entry which is preliminary data.</text>
</comment>
<feature type="compositionally biased region" description="Basic residues" evidence="1">
    <location>
        <begin position="72"/>
        <end position="95"/>
    </location>
</feature>